<organism evidence="4 5">
    <name type="scientific">Colletotrichum shisoi</name>
    <dbReference type="NCBI Taxonomy" id="2078593"/>
    <lineage>
        <taxon>Eukaryota</taxon>
        <taxon>Fungi</taxon>
        <taxon>Dikarya</taxon>
        <taxon>Ascomycota</taxon>
        <taxon>Pezizomycotina</taxon>
        <taxon>Sordariomycetes</taxon>
        <taxon>Hypocreomycetidae</taxon>
        <taxon>Glomerellales</taxon>
        <taxon>Glomerellaceae</taxon>
        <taxon>Colletotrichum</taxon>
        <taxon>Colletotrichum destructivum species complex</taxon>
    </lineage>
</organism>
<dbReference type="Pfam" id="PF01070">
    <property type="entry name" value="FMN_dh"/>
    <property type="match status" value="1"/>
</dbReference>
<dbReference type="AlphaFoldDB" id="A0A5Q4BIC8"/>
<reference evidence="4 5" key="1">
    <citation type="journal article" date="2019" name="Sci. Rep.">
        <title>Colletotrichum shisoi sp. nov., an anthracnose pathogen of Perilla frutescens in Japan: molecular phylogenetic, morphological and genomic evidence.</title>
        <authorList>
            <person name="Gan P."/>
            <person name="Tsushima A."/>
            <person name="Hiroyama R."/>
            <person name="Narusaka M."/>
            <person name="Takano Y."/>
            <person name="Narusaka Y."/>
            <person name="Kawaradani M."/>
            <person name="Damm U."/>
            <person name="Shirasu K."/>
        </authorList>
    </citation>
    <scope>NUCLEOTIDE SEQUENCE [LARGE SCALE GENOMIC DNA]</scope>
    <source>
        <strain evidence="4 5">PG-2018a</strain>
    </source>
</reference>
<comment type="cofactor">
    <cofactor evidence="1">
        <name>FMN</name>
        <dbReference type="ChEBI" id="CHEBI:58210"/>
    </cofactor>
</comment>
<evidence type="ECO:0000259" key="3">
    <source>
        <dbReference type="PROSITE" id="PS51349"/>
    </source>
</evidence>
<dbReference type="Proteomes" id="UP000326340">
    <property type="component" value="Unassembled WGS sequence"/>
</dbReference>
<dbReference type="EMBL" id="PUHP01001251">
    <property type="protein sequence ID" value="TQN66319.1"/>
    <property type="molecule type" value="Genomic_DNA"/>
</dbReference>
<sequence length="239" mass="25507">MAKLVHPDGELTLSQGAANENIIQCISSNASYTLKSIVSAALPTQPFFFQLYINSERHNTIEILRFARALGIKAVFVTLDAPVPGKREAGERAAQAGTIRAAISGAESSKDKEGSGLGRLMAQDIDKSVTWEDLSCIREASGVPIVLKGVQTADDVRLAVEYGVDGTHSSQASILVLLELREQCPEDFDNLEVCIDGGFERGSDILKAIALGATAVGVGRPFLYSLVYGQSGVEHLSRT</sequence>
<accession>A0A5Q4BIC8</accession>
<dbReference type="GO" id="GO:0016491">
    <property type="term" value="F:oxidoreductase activity"/>
    <property type="evidence" value="ECO:0007669"/>
    <property type="project" value="UniProtKB-KW"/>
</dbReference>
<evidence type="ECO:0000256" key="1">
    <source>
        <dbReference type="ARBA" id="ARBA00001917"/>
    </source>
</evidence>
<feature type="domain" description="FMN hydroxy acid dehydrogenase" evidence="3">
    <location>
        <begin position="1"/>
        <end position="239"/>
    </location>
</feature>
<evidence type="ECO:0000313" key="5">
    <source>
        <dbReference type="Proteomes" id="UP000326340"/>
    </source>
</evidence>
<gene>
    <name evidence="4" type="primary">CYB2-1</name>
    <name evidence="4" type="ORF">CSHISOI_09182</name>
</gene>
<evidence type="ECO:0000256" key="2">
    <source>
        <dbReference type="ARBA" id="ARBA00023002"/>
    </source>
</evidence>
<keyword evidence="2" id="KW-0560">Oxidoreductase</keyword>
<keyword evidence="5" id="KW-1185">Reference proteome</keyword>
<dbReference type="PANTHER" id="PTHR10578">
    <property type="entry name" value="S -2-HYDROXY-ACID OXIDASE-RELATED"/>
    <property type="match status" value="1"/>
</dbReference>
<dbReference type="OrthoDB" id="1925334at2759"/>
<protein>
    <submittedName>
        <fullName evidence="4">Cytochrome b2</fullName>
    </submittedName>
</protein>
<proteinExistence type="predicted"/>
<dbReference type="InterPro" id="IPR000262">
    <property type="entry name" value="FMN-dep_DH"/>
</dbReference>
<dbReference type="SUPFAM" id="SSF51395">
    <property type="entry name" value="FMN-linked oxidoreductases"/>
    <property type="match status" value="1"/>
</dbReference>
<dbReference type="Gene3D" id="3.20.20.70">
    <property type="entry name" value="Aldolase class I"/>
    <property type="match status" value="1"/>
</dbReference>
<evidence type="ECO:0000313" key="4">
    <source>
        <dbReference type="EMBL" id="TQN66319.1"/>
    </source>
</evidence>
<dbReference type="InterPro" id="IPR037396">
    <property type="entry name" value="FMN_HAD"/>
</dbReference>
<name>A0A5Q4BIC8_9PEZI</name>
<dbReference type="PANTHER" id="PTHR10578:SF104">
    <property type="entry name" value="CYTOCHROME B2, MITOCHONDRIAL-RELATED"/>
    <property type="match status" value="1"/>
</dbReference>
<dbReference type="InterPro" id="IPR013785">
    <property type="entry name" value="Aldolase_TIM"/>
</dbReference>
<dbReference type="PROSITE" id="PS51349">
    <property type="entry name" value="FMN_HYDROXY_ACID_DH_2"/>
    <property type="match status" value="1"/>
</dbReference>
<comment type="caution">
    <text evidence="4">The sequence shown here is derived from an EMBL/GenBank/DDBJ whole genome shotgun (WGS) entry which is preliminary data.</text>
</comment>